<dbReference type="NCBIfam" id="TIGR01746">
    <property type="entry name" value="Thioester-redct"/>
    <property type="match status" value="1"/>
</dbReference>
<dbReference type="CDD" id="cd00833">
    <property type="entry name" value="PKS"/>
    <property type="match status" value="1"/>
</dbReference>
<dbReference type="Gene3D" id="3.10.129.120">
    <property type="match status" value="1"/>
</dbReference>
<keyword evidence="10" id="KW-1185">Reference proteome</keyword>
<dbReference type="GO" id="GO:0005737">
    <property type="term" value="C:cytoplasm"/>
    <property type="evidence" value="ECO:0007669"/>
    <property type="project" value="TreeGrafter"/>
</dbReference>
<dbReference type="SUPFAM" id="SSF51735">
    <property type="entry name" value="NAD(P)-binding Rossmann-fold domains"/>
    <property type="match status" value="1"/>
</dbReference>
<dbReference type="SUPFAM" id="SSF47336">
    <property type="entry name" value="ACP-like"/>
    <property type="match status" value="1"/>
</dbReference>
<keyword evidence="4" id="KW-0511">Multifunctional enzyme</keyword>
<dbReference type="RefSeq" id="WP_122187601.1">
    <property type="nucleotide sequence ID" value="NZ_RFFH01000003.1"/>
</dbReference>
<dbReference type="InterPro" id="IPR020841">
    <property type="entry name" value="PKS_Beta-ketoAc_synthase_dom"/>
</dbReference>
<evidence type="ECO:0000256" key="2">
    <source>
        <dbReference type="ARBA" id="ARBA00022553"/>
    </source>
</evidence>
<keyword evidence="2" id="KW-0597">Phosphoprotein</keyword>
<dbReference type="Gene3D" id="3.40.366.10">
    <property type="entry name" value="Malonyl-Coenzyme A Acyl Carrier Protein, domain 2"/>
    <property type="match status" value="1"/>
</dbReference>
<accession>A0A3M2L7S2</accession>
<evidence type="ECO:0000256" key="4">
    <source>
        <dbReference type="ARBA" id="ARBA00023268"/>
    </source>
</evidence>
<dbReference type="SMART" id="SM00825">
    <property type="entry name" value="PKS_KS"/>
    <property type="match status" value="1"/>
</dbReference>
<dbReference type="GO" id="GO:0071770">
    <property type="term" value="P:DIM/DIP cell wall layer assembly"/>
    <property type="evidence" value="ECO:0007669"/>
    <property type="project" value="TreeGrafter"/>
</dbReference>
<dbReference type="InterPro" id="IPR036291">
    <property type="entry name" value="NAD(P)-bd_dom_sf"/>
</dbReference>
<dbReference type="Pfam" id="PF00109">
    <property type="entry name" value="ketoacyl-synt"/>
    <property type="match status" value="1"/>
</dbReference>
<dbReference type="Pfam" id="PF00550">
    <property type="entry name" value="PP-binding"/>
    <property type="match status" value="1"/>
</dbReference>
<dbReference type="PROSITE" id="PS00606">
    <property type="entry name" value="KS3_1"/>
    <property type="match status" value="1"/>
</dbReference>
<dbReference type="GO" id="GO:0005886">
    <property type="term" value="C:plasma membrane"/>
    <property type="evidence" value="ECO:0007669"/>
    <property type="project" value="TreeGrafter"/>
</dbReference>
<dbReference type="EMBL" id="RFFH01000003">
    <property type="protein sequence ID" value="RMI33404.1"/>
    <property type="molecule type" value="Genomic_DNA"/>
</dbReference>
<evidence type="ECO:0000256" key="3">
    <source>
        <dbReference type="ARBA" id="ARBA00022679"/>
    </source>
</evidence>
<dbReference type="PROSITE" id="PS52019">
    <property type="entry name" value="PKS_MFAS_DH"/>
    <property type="match status" value="1"/>
</dbReference>
<dbReference type="GO" id="GO:0004312">
    <property type="term" value="F:fatty acid synthase activity"/>
    <property type="evidence" value="ECO:0007669"/>
    <property type="project" value="TreeGrafter"/>
</dbReference>
<protein>
    <submittedName>
        <fullName evidence="9">Acyltransferase domain-containing protein</fullName>
    </submittedName>
</protein>
<dbReference type="Gene3D" id="3.10.129.10">
    <property type="entry name" value="Hotdog Thioesterase"/>
    <property type="match status" value="1"/>
</dbReference>
<dbReference type="PROSITE" id="PS52004">
    <property type="entry name" value="KS3_2"/>
    <property type="match status" value="1"/>
</dbReference>
<dbReference type="SMART" id="SM00826">
    <property type="entry name" value="PKS_DH"/>
    <property type="match status" value="1"/>
</dbReference>
<feature type="domain" description="Carrier" evidence="6">
    <location>
        <begin position="1242"/>
        <end position="1318"/>
    </location>
</feature>
<feature type="domain" description="PKS/mFAS DH" evidence="8">
    <location>
        <begin position="923"/>
        <end position="1208"/>
    </location>
</feature>
<dbReference type="Gene3D" id="3.30.70.3290">
    <property type="match status" value="1"/>
</dbReference>
<dbReference type="InterPro" id="IPR016036">
    <property type="entry name" value="Malonyl_transacylase_ACP-bd"/>
</dbReference>
<dbReference type="Proteomes" id="UP000279275">
    <property type="component" value="Unassembled WGS sequence"/>
</dbReference>
<evidence type="ECO:0000313" key="10">
    <source>
        <dbReference type="Proteomes" id="UP000279275"/>
    </source>
</evidence>
<dbReference type="InterPro" id="IPR016039">
    <property type="entry name" value="Thiolase-like"/>
</dbReference>
<feature type="region of interest" description="C-terminal hotdog fold" evidence="5">
    <location>
        <begin position="1060"/>
        <end position="1208"/>
    </location>
</feature>
<dbReference type="InterPro" id="IPR036736">
    <property type="entry name" value="ACP-like_sf"/>
</dbReference>
<dbReference type="PANTHER" id="PTHR43775:SF37">
    <property type="entry name" value="SI:DKEY-61P9.11"/>
    <property type="match status" value="1"/>
</dbReference>
<evidence type="ECO:0000259" key="7">
    <source>
        <dbReference type="PROSITE" id="PS52004"/>
    </source>
</evidence>
<keyword evidence="3 9" id="KW-0808">Transferase</keyword>
<dbReference type="FunFam" id="3.40.47.10:FF:000019">
    <property type="entry name" value="Polyketide synthase type I"/>
    <property type="match status" value="1"/>
</dbReference>
<dbReference type="InterPro" id="IPR016035">
    <property type="entry name" value="Acyl_Trfase/lysoPLipase"/>
</dbReference>
<evidence type="ECO:0000256" key="1">
    <source>
        <dbReference type="ARBA" id="ARBA00022450"/>
    </source>
</evidence>
<keyword evidence="1" id="KW-0596">Phosphopantetheine</keyword>
<dbReference type="Pfam" id="PF02801">
    <property type="entry name" value="Ketoacyl-synt_C"/>
    <property type="match status" value="1"/>
</dbReference>
<dbReference type="Pfam" id="PF14765">
    <property type="entry name" value="PS-DH"/>
    <property type="match status" value="1"/>
</dbReference>
<dbReference type="SMART" id="SM01294">
    <property type="entry name" value="PKS_PP_betabranch"/>
    <property type="match status" value="1"/>
</dbReference>
<dbReference type="InterPro" id="IPR010080">
    <property type="entry name" value="Thioester_reductase-like_dom"/>
</dbReference>
<dbReference type="PROSITE" id="PS50075">
    <property type="entry name" value="CARRIER"/>
    <property type="match status" value="1"/>
</dbReference>
<dbReference type="SMART" id="SM00827">
    <property type="entry name" value="PKS_AT"/>
    <property type="match status" value="1"/>
</dbReference>
<dbReference type="InterPro" id="IPR049551">
    <property type="entry name" value="PKS_DH_C"/>
</dbReference>
<dbReference type="InterPro" id="IPR020806">
    <property type="entry name" value="PKS_PP-bd"/>
</dbReference>
<dbReference type="GO" id="GO:0004315">
    <property type="term" value="F:3-oxoacyl-[acyl-carrier-protein] synthase activity"/>
    <property type="evidence" value="ECO:0007669"/>
    <property type="project" value="InterPro"/>
</dbReference>
<evidence type="ECO:0000259" key="8">
    <source>
        <dbReference type="PROSITE" id="PS52019"/>
    </source>
</evidence>
<dbReference type="InterPro" id="IPR014043">
    <property type="entry name" value="Acyl_transferase_dom"/>
</dbReference>
<dbReference type="CDD" id="cd05235">
    <property type="entry name" value="SDR_e1"/>
    <property type="match status" value="1"/>
</dbReference>
<feature type="active site" description="Proton acceptor; for dehydratase activity" evidence="5">
    <location>
        <position position="955"/>
    </location>
</feature>
<dbReference type="SMART" id="SM00823">
    <property type="entry name" value="PKS_PP"/>
    <property type="match status" value="1"/>
</dbReference>
<dbReference type="Pfam" id="PF00698">
    <property type="entry name" value="Acyl_transf_1"/>
    <property type="match status" value="1"/>
</dbReference>
<dbReference type="GO" id="GO:0031177">
    <property type="term" value="F:phosphopantetheine binding"/>
    <property type="evidence" value="ECO:0007669"/>
    <property type="project" value="InterPro"/>
</dbReference>
<dbReference type="Gene3D" id="3.40.47.10">
    <property type="match status" value="1"/>
</dbReference>
<evidence type="ECO:0000256" key="5">
    <source>
        <dbReference type="PROSITE-ProRule" id="PRU01363"/>
    </source>
</evidence>
<evidence type="ECO:0000313" key="9">
    <source>
        <dbReference type="EMBL" id="RMI33404.1"/>
    </source>
</evidence>
<dbReference type="Pfam" id="PF16197">
    <property type="entry name" value="KAsynt_C_assoc"/>
    <property type="match status" value="1"/>
</dbReference>
<evidence type="ECO:0000259" key="6">
    <source>
        <dbReference type="PROSITE" id="PS50075"/>
    </source>
</evidence>
<dbReference type="InterPro" id="IPR013120">
    <property type="entry name" value="FAR_NAD-bd"/>
</dbReference>
<name>A0A3M2L7S2_9NOCA</name>
<dbReference type="Gene3D" id="1.10.1200.10">
    <property type="entry name" value="ACP-like"/>
    <property type="match status" value="1"/>
</dbReference>
<comment type="caution">
    <text evidence="9">The sequence shown here is derived from an EMBL/GenBank/DDBJ whole genome shotgun (WGS) entry which is preliminary data.</text>
</comment>
<gene>
    <name evidence="9" type="ORF">EBN03_09630</name>
</gene>
<dbReference type="Gene3D" id="3.40.50.720">
    <property type="entry name" value="NAD(P)-binding Rossmann-like Domain"/>
    <property type="match status" value="1"/>
</dbReference>
<dbReference type="InterPro" id="IPR020807">
    <property type="entry name" value="PKS_DH"/>
</dbReference>
<dbReference type="InterPro" id="IPR050091">
    <property type="entry name" value="PKS_NRPS_Biosynth_Enz"/>
</dbReference>
<dbReference type="InterPro" id="IPR049900">
    <property type="entry name" value="PKS_mFAS_DH"/>
</dbReference>
<dbReference type="SUPFAM" id="SSF53901">
    <property type="entry name" value="Thiolase-like"/>
    <property type="match status" value="1"/>
</dbReference>
<dbReference type="GO" id="GO:0006633">
    <property type="term" value="P:fatty acid biosynthetic process"/>
    <property type="evidence" value="ECO:0007669"/>
    <property type="project" value="InterPro"/>
</dbReference>
<dbReference type="InterPro" id="IPR001227">
    <property type="entry name" value="Ac_transferase_dom_sf"/>
</dbReference>
<dbReference type="SUPFAM" id="SSF52151">
    <property type="entry name" value="FabD/lysophospholipase-like"/>
    <property type="match status" value="1"/>
</dbReference>
<dbReference type="InterPro" id="IPR049552">
    <property type="entry name" value="PKS_DH_N"/>
</dbReference>
<dbReference type="Pfam" id="PF21089">
    <property type="entry name" value="PKS_DH_N"/>
    <property type="match status" value="1"/>
</dbReference>
<dbReference type="OrthoDB" id="4516163at2"/>
<proteinExistence type="predicted"/>
<dbReference type="InterPro" id="IPR014031">
    <property type="entry name" value="Ketoacyl_synth_C"/>
</dbReference>
<dbReference type="PANTHER" id="PTHR43775">
    <property type="entry name" value="FATTY ACID SYNTHASE"/>
    <property type="match status" value="1"/>
</dbReference>
<dbReference type="Pfam" id="PF07993">
    <property type="entry name" value="NAD_binding_4"/>
    <property type="match status" value="1"/>
</dbReference>
<dbReference type="InterPro" id="IPR009081">
    <property type="entry name" value="PP-bd_ACP"/>
</dbReference>
<dbReference type="InterPro" id="IPR014030">
    <property type="entry name" value="Ketoacyl_synth_N"/>
</dbReference>
<feature type="domain" description="Ketosynthase family 3 (KS3)" evidence="7">
    <location>
        <begin position="41"/>
        <end position="466"/>
    </location>
</feature>
<feature type="active site" description="Proton donor; for dehydratase activity" evidence="5">
    <location>
        <position position="1122"/>
    </location>
</feature>
<organism evidence="9 10">
    <name type="scientific">Nocardia stercoris</name>
    <dbReference type="NCBI Taxonomy" id="2483361"/>
    <lineage>
        <taxon>Bacteria</taxon>
        <taxon>Bacillati</taxon>
        <taxon>Actinomycetota</taxon>
        <taxon>Actinomycetes</taxon>
        <taxon>Mycobacteriales</taxon>
        <taxon>Nocardiaceae</taxon>
        <taxon>Nocardia</taxon>
    </lineage>
</organism>
<dbReference type="InterPro" id="IPR032821">
    <property type="entry name" value="PKS_assoc"/>
</dbReference>
<dbReference type="SUPFAM" id="SSF55048">
    <property type="entry name" value="Probable ACP-binding domain of malonyl-CoA ACP transacylase"/>
    <property type="match status" value="1"/>
</dbReference>
<reference evidence="9 10" key="1">
    <citation type="submission" date="2018-10" db="EMBL/GenBank/DDBJ databases">
        <title>Isolation from cow dung.</title>
        <authorList>
            <person name="Ling L."/>
        </authorList>
    </citation>
    <scope>NUCLEOTIDE SEQUENCE [LARGE SCALE GENOMIC DNA]</scope>
    <source>
        <strain evidence="9 10">NEAU-LL90</strain>
    </source>
</reference>
<feature type="region of interest" description="N-terminal hotdog fold" evidence="5">
    <location>
        <begin position="923"/>
        <end position="1047"/>
    </location>
</feature>
<dbReference type="InterPro" id="IPR018201">
    <property type="entry name" value="Ketoacyl_synth_AS"/>
</dbReference>
<sequence length="1737" mass="182960">MTVTDERDTARQPDREATLRRALLEVRSAREEAARTRNALTEPIAVVGVGCRFPGGVHGPEDFWELLADGRSGVIETPRDRWDLDRFFDADPEAPGRTYSRHGGFLDDVKGFDPAVFGIPPREAASIDPQHRLVLEVAWEALENAGIAPDSLRGSATGVFVGMGSSDYERLGAAAHGVEAIDAYVATGNAANFGANRLSYVLGLEGPSLVLDTACSSSLVALHLAAQSLRRGECDLALAGGVNMLLSPEVTVALSKGRMLSETGQCRTFDAGADGYVRGEGCGVVVLRRLSDAVADGDAVLCVIKGSAVNQDGRTSGLTVPRGAAQRAVVGRALEAAGVAPAEVGYVEAHGTGTPLGDPIEVRALAAVLGQGRPADRPVRLGSVKTNIGHLEAAAGIAGFIKAALVVSRGEIPPHLHLREPNPHVAWDELPVEISRTGGAWGDGPRIAGVSSFGFGGTNAHVVLAAAPDRAYSAPIPEHPVVVKVSATTAQALDEAVTRLADWVPGAGADATEIAWAAGVGRADLNHRAAVVAATAGEVADGLRELESGIGIRGRRIPSALPRVAFVLPGHGARIAGALAGIYGVHPVVTEVLDSLGDVGALPLSALVEPGPEAEAALLRTEVAQPALYALGVALGRWWQAAGIQPELLLGHSVGAYAAAALAGVFSVADGWTLITERGRAMGELAAGGAMVSVACPAAELDLPQLASGAVVVAVRNSPSDTVLSGPETEIDAAVTELTARGVRAKRLHVTQAFHSPLVEPMLADLRAAFAGIELSPPAIDLVSDSSGAVEAGRFADPEYWIEHTREPVDFAAAVDTLVGHGITTVIELGPGALLPLLVNHAGGAGLYCVPSAGSDRPGHRLADALAQVWASGADVDWKAALPRPGRRVALPTYPYQRTPYWIAEATAPRDAAATRTGAAAPNGALEPLIVVSAASGSLSQTRISAAAIPFLDEHIVYGTRVVPGVVMLELALRTAEAVAPEPLLARSVSIEHPLVAPDEAEIDVQVLVTGSLETEDLTAEIFSRTTRSESWTKHATVGFGPRAATGVADGDADLYLEHPQVVNAAEFYEQVWHPRFELGPSFRIVDHAQIGIGAAFGAVRSPAPDSGSEIAGVRTELLAFDACVQLVAAAWAHEHGTDPNRPVLLGTGFESMHVLRDLTGDRLECAVTLTHSAPTGATGDMRIRVGGEPAVLFTGVSFAPVSPEMLDRLVHASRSTGTGSARLAKVPAPDLAELRTADRVVAHETVLRYIVDILAAVLGAEPADIDTLAQFNDLVDSLMIAELKRKIERDLEIGVPLEALFDHPTPRRLTDWVVTELADEHAEQADGATRSSQGVRIRRKTVTEMTELAALDADITPKELTAGRRPDVLLTGATGFVGAFLLRELLDRHERVHCMVRADDADHARRRLAANLAGYGLPCDDEDLARIVPVVADLGKPLSGLSPVDYDRLAATVGHIVHAGALVKWTYPFRGLEEVNVGGTRELLRLATWGAPIPFHFLSTVGVFSSREYLRDSVDETEPLANSGALVVGYAQTKWIAEQMVRNAADRGLPVTIHRINTAGDSTTGAFNKLDHLSMMIKGCIEAGIAPSRAEMPIQPAPVDYVATAIAACTTEPALLGGTYHLVSRRPMTWPDFFDSLDEFGYDLQRLPFDQWRERILGRGSSSVALLGLMPFLSDSVDHVRLPESECDRTAAALAAVGIDCPALTKGQMTIYLRRFVDTGFVQPPSAQPTSRKAAQ</sequence>
<keyword evidence="9" id="KW-0012">Acyltransferase</keyword>